<accession>A0A0F9YSJ6</accession>
<protein>
    <submittedName>
        <fullName evidence="1">Uncharacterized protein</fullName>
    </submittedName>
</protein>
<evidence type="ECO:0000313" key="1">
    <source>
        <dbReference type="EMBL" id="KKP29406.1"/>
    </source>
</evidence>
<comment type="caution">
    <text evidence="1">The sequence shown here is derived from an EMBL/GenBank/DDBJ whole genome shotgun (WGS) entry which is preliminary data.</text>
</comment>
<dbReference type="Proteomes" id="UP000034934">
    <property type="component" value="Unassembled WGS sequence"/>
</dbReference>
<reference evidence="1 2" key="1">
    <citation type="journal article" date="2015" name="Nature">
        <title>rRNA introns, odd ribosomes, and small enigmatic genomes across a large radiation of phyla.</title>
        <authorList>
            <person name="Brown C.T."/>
            <person name="Hug L.A."/>
            <person name="Thomas B.C."/>
            <person name="Sharon I."/>
            <person name="Castelle C.J."/>
            <person name="Singh A."/>
            <person name="Wilkins M.J."/>
            <person name="Williams K.H."/>
            <person name="Banfield J.F."/>
        </authorList>
    </citation>
    <scope>NUCLEOTIDE SEQUENCE [LARGE SCALE GENOMIC DNA]</scope>
</reference>
<organism evidence="1 2">
    <name type="scientific">Candidatus Nomurabacteria bacterium GW2011_GWF1_31_48</name>
    <dbReference type="NCBI Taxonomy" id="1618767"/>
    <lineage>
        <taxon>Bacteria</taxon>
        <taxon>Candidatus Nomuraibacteriota</taxon>
    </lineage>
</organism>
<dbReference type="EMBL" id="LBOG01000015">
    <property type="protein sequence ID" value="KKP29406.1"/>
    <property type="molecule type" value="Genomic_DNA"/>
</dbReference>
<name>A0A0F9YSJ6_9BACT</name>
<sequence>MKGIEKRIDELKPLGAGDAQCANCLEMKVEPIDVCKKCIADTTNLYQTDEQPVQDECANFVLGRCSTCKYWEQLESSPRIGNCSSKKFKYGYSIDDNEIPDDGAVIEFDESWGWNTAFMFGCIHYAFGDSS</sequence>
<evidence type="ECO:0000313" key="2">
    <source>
        <dbReference type="Proteomes" id="UP000034934"/>
    </source>
</evidence>
<dbReference type="AlphaFoldDB" id="A0A0F9YSJ6"/>
<gene>
    <name evidence="1" type="ORF">UR19_C0015G0002</name>
</gene>
<proteinExistence type="predicted"/>